<evidence type="ECO:0000256" key="6">
    <source>
        <dbReference type="ARBA" id="ARBA00022989"/>
    </source>
</evidence>
<evidence type="ECO:0000256" key="1">
    <source>
        <dbReference type="ARBA" id="ARBA00004651"/>
    </source>
</evidence>
<accession>A0ABV7EUH2</accession>
<dbReference type="PANTHER" id="PTHR30269">
    <property type="entry name" value="TRANSMEMBRANE PROTEIN YFCA"/>
    <property type="match status" value="1"/>
</dbReference>
<evidence type="ECO:0000256" key="2">
    <source>
        <dbReference type="ARBA" id="ARBA00009142"/>
    </source>
</evidence>
<dbReference type="RefSeq" id="WP_380690726.1">
    <property type="nucleotide sequence ID" value="NZ_JBHRSS010000007.1"/>
</dbReference>
<dbReference type="PANTHER" id="PTHR30269:SF32">
    <property type="entry name" value="MEMBRANE TRANSPORTER PROTEIN-RELATED"/>
    <property type="match status" value="1"/>
</dbReference>
<evidence type="ECO:0000256" key="7">
    <source>
        <dbReference type="ARBA" id="ARBA00023136"/>
    </source>
</evidence>
<evidence type="ECO:0000313" key="10">
    <source>
        <dbReference type="Proteomes" id="UP001595462"/>
    </source>
</evidence>
<reference evidence="10" key="1">
    <citation type="journal article" date="2019" name="Int. J. Syst. Evol. Microbiol.">
        <title>The Global Catalogue of Microorganisms (GCM) 10K type strain sequencing project: providing services to taxonomists for standard genome sequencing and annotation.</title>
        <authorList>
            <consortium name="The Broad Institute Genomics Platform"/>
            <consortium name="The Broad Institute Genome Sequencing Center for Infectious Disease"/>
            <person name="Wu L."/>
            <person name="Ma J."/>
        </authorList>
    </citation>
    <scope>NUCLEOTIDE SEQUENCE [LARGE SCALE GENOMIC DNA]</scope>
    <source>
        <strain evidence="10">KCTC 52640</strain>
    </source>
</reference>
<evidence type="ECO:0000256" key="4">
    <source>
        <dbReference type="ARBA" id="ARBA00022475"/>
    </source>
</evidence>
<name>A0ABV7EUH2_9GAMM</name>
<keyword evidence="10" id="KW-1185">Reference proteome</keyword>
<comment type="caution">
    <text evidence="9">The sequence shown here is derived from an EMBL/GenBank/DDBJ whole genome shotgun (WGS) entry which is preliminary data.</text>
</comment>
<keyword evidence="6 8" id="KW-1133">Transmembrane helix</keyword>
<feature type="transmembrane region" description="Helical" evidence="8">
    <location>
        <begin position="6"/>
        <end position="31"/>
    </location>
</feature>
<feature type="transmembrane region" description="Helical" evidence="8">
    <location>
        <begin position="105"/>
        <end position="124"/>
    </location>
</feature>
<gene>
    <name evidence="9" type="ORF">ACFOSU_14890</name>
</gene>
<sequence>MPDASPITLAVVGALLLIYLFGGFIKGAAAFGQPMMTIPLSSFFLPVPTAIAISIAPVMIANVVQLVQNRRAIGSTLVYWPFYLTLSISMMAGLVVFSNAGHAQLLTFIGVLIMVFVVVQLSGWQPRIVTPLRLRVQLVCGVVSGLLGGITSFASFPSIPVFVACRMERHVFSMVVGVMFLLVSTILSTGLSMLGIYGKAEIAVMLACILPSVAGQMIGQRMRDRLPEERLRLVVFSMLGAMGVSLVLRGLL</sequence>
<feature type="transmembrane region" description="Helical" evidence="8">
    <location>
        <begin position="136"/>
        <end position="159"/>
    </location>
</feature>
<evidence type="ECO:0000256" key="3">
    <source>
        <dbReference type="ARBA" id="ARBA00022448"/>
    </source>
</evidence>
<feature type="transmembrane region" description="Helical" evidence="8">
    <location>
        <begin position="171"/>
        <end position="196"/>
    </location>
</feature>
<comment type="similarity">
    <text evidence="2 8">Belongs to the 4-toluene sulfonate uptake permease (TSUP) (TC 2.A.102) family.</text>
</comment>
<dbReference type="Pfam" id="PF01925">
    <property type="entry name" value="TauE"/>
    <property type="match status" value="1"/>
</dbReference>
<protein>
    <recommendedName>
        <fullName evidence="8">Probable membrane transporter protein</fullName>
    </recommendedName>
</protein>
<keyword evidence="5 8" id="KW-0812">Transmembrane</keyword>
<keyword evidence="4 8" id="KW-1003">Cell membrane</keyword>
<feature type="transmembrane region" description="Helical" evidence="8">
    <location>
        <begin position="77"/>
        <end position="98"/>
    </location>
</feature>
<evidence type="ECO:0000256" key="5">
    <source>
        <dbReference type="ARBA" id="ARBA00022692"/>
    </source>
</evidence>
<feature type="transmembrane region" description="Helical" evidence="8">
    <location>
        <begin position="202"/>
        <end position="219"/>
    </location>
</feature>
<proteinExistence type="inferred from homology"/>
<dbReference type="EMBL" id="JBHRSS010000007">
    <property type="protein sequence ID" value="MFC3105166.1"/>
    <property type="molecule type" value="Genomic_DNA"/>
</dbReference>
<feature type="transmembrane region" description="Helical" evidence="8">
    <location>
        <begin position="231"/>
        <end position="251"/>
    </location>
</feature>
<dbReference type="InterPro" id="IPR002781">
    <property type="entry name" value="TM_pro_TauE-like"/>
</dbReference>
<dbReference type="InterPro" id="IPR052017">
    <property type="entry name" value="TSUP"/>
</dbReference>
<keyword evidence="3" id="KW-0813">Transport</keyword>
<feature type="transmembrane region" description="Helical" evidence="8">
    <location>
        <begin position="43"/>
        <end position="65"/>
    </location>
</feature>
<evidence type="ECO:0000256" key="8">
    <source>
        <dbReference type="RuleBase" id="RU363041"/>
    </source>
</evidence>
<keyword evidence="7 8" id="KW-0472">Membrane</keyword>
<evidence type="ECO:0000313" key="9">
    <source>
        <dbReference type="EMBL" id="MFC3105166.1"/>
    </source>
</evidence>
<organism evidence="9 10">
    <name type="scientific">Salinisphaera aquimarina</name>
    <dbReference type="NCBI Taxonomy" id="2094031"/>
    <lineage>
        <taxon>Bacteria</taxon>
        <taxon>Pseudomonadati</taxon>
        <taxon>Pseudomonadota</taxon>
        <taxon>Gammaproteobacteria</taxon>
        <taxon>Salinisphaerales</taxon>
        <taxon>Salinisphaeraceae</taxon>
        <taxon>Salinisphaera</taxon>
    </lineage>
</organism>
<comment type="subcellular location">
    <subcellularLocation>
        <location evidence="1 8">Cell membrane</location>
        <topology evidence="1 8">Multi-pass membrane protein</topology>
    </subcellularLocation>
</comment>
<dbReference type="Proteomes" id="UP001595462">
    <property type="component" value="Unassembled WGS sequence"/>
</dbReference>